<dbReference type="SUPFAM" id="SSF53474">
    <property type="entry name" value="alpha/beta-Hydrolases"/>
    <property type="match status" value="1"/>
</dbReference>
<dbReference type="PRINTS" id="PR00111">
    <property type="entry name" value="ABHYDROLASE"/>
</dbReference>
<proteinExistence type="predicted"/>
<accession>A0A0D8BX71</accession>
<dbReference type="Pfam" id="PF00561">
    <property type="entry name" value="Abhydrolase_1"/>
    <property type="match status" value="1"/>
</dbReference>
<dbReference type="PATRIC" id="fig|1462.6.peg.2382"/>
<feature type="domain" description="AB hydrolase-1" evidence="1">
    <location>
        <begin position="22"/>
        <end position="120"/>
    </location>
</feature>
<dbReference type="PANTHER" id="PTHR43433">
    <property type="entry name" value="HYDROLASE, ALPHA/BETA FOLD FAMILY PROTEIN"/>
    <property type="match status" value="1"/>
</dbReference>
<dbReference type="InterPro" id="IPR000073">
    <property type="entry name" value="AB_hydrolase_1"/>
</dbReference>
<evidence type="ECO:0000259" key="1">
    <source>
        <dbReference type="Pfam" id="PF00561"/>
    </source>
</evidence>
<dbReference type="EMBL" id="JYBP01000003">
    <property type="protein sequence ID" value="KJE28720.1"/>
    <property type="molecule type" value="Genomic_DNA"/>
</dbReference>
<dbReference type="InterPro" id="IPR029058">
    <property type="entry name" value="AB_hydrolase_fold"/>
</dbReference>
<dbReference type="InterPro" id="IPR050471">
    <property type="entry name" value="AB_hydrolase"/>
</dbReference>
<reference evidence="2 3" key="1">
    <citation type="submission" date="2015-01" db="EMBL/GenBank/DDBJ databases">
        <authorList>
            <person name="Filippidou S."/>
            <person name="Jeanneret N."/>
            <person name="Russel-Delif L."/>
            <person name="Junier T."/>
            <person name="Wunderlin T."/>
            <person name="Molina V."/>
            <person name="Johnson S.L."/>
            <person name="Davenport K.W."/>
            <person name="Chain P.S."/>
            <person name="Dorador C."/>
            <person name="Junier P."/>
        </authorList>
    </citation>
    <scope>NUCLEOTIDE SEQUENCE [LARGE SCALE GENOMIC DNA]</scope>
    <source>
        <strain evidence="2 3">Et7/4</strain>
    </source>
</reference>
<name>A0A0D8BX71_GEOKU</name>
<gene>
    <name evidence="2" type="ORF">LG52_2122</name>
</gene>
<dbReference type="GO" id="GO:0016787">
    <property type="term" value="F:hydrolase activity"/>
    <property type="evidence" value="ECO:0007669"/>
    <property type="project" value="UniProtKB-KW"/>
</dbReference>
<dbReference type="Gene3D" id="3.40.50.1820">
    <property type="entry name" value="alpha/beta hydrolase"/>
    <property type="match status" value="1"/>
</dbReference>
<dbReference type="Proteomes" id="UP000032522">
    <property type="component" value="Unassembled WGS sequence"/>
</dbReference>
<comment type="caution">
    <text evidence="2">The sequence shown here is derived from an EMBL/GenBank/DDBJ whole genome shotgun (WGS) entry which is preliminary data.</text>
</comment>
<dbReference type="PANTHER" id="PTHR43433:SF5">
    <property type="entry name" value="AB HYDROLASE-1 DOMAIN-CONTAINING PROTEIN"/>
    <property type="match status" value="1"/>
</dbReference>
<sequence length="273" mass="30887">MPYVSINRRVRLYYEEKGEGTPILFIHPPGMGHAVFCRQKPLARDFRLILYDMRGNGRSSSSDAPITVPLLADDISVLLRALGVRRAIICGYSNGGSIALDFALRYPEHVEQLVLIGGFPEVCTPLLFSEFLLGISAAKLGAIPLLASALAWGHKTNWREWQLLRRYARLTNKRDLSAMYQAGLVYGCTKQLSFLRLPVLLIYGARDRYIHPYIAMFQHYVPHADIVFIDQARHQIPTKHSSELNSILRAYGKRSETGRKEGIACRTKEDKTK</sequence>
<evidence type="ECO:0000313" key="3">
    <source>
        <dbReference type="Proteomes" id="UP000032522"/>
    </source>
</evidence>
<dbReference type="RefSeq" id="WP_044731897.1">
    <property type="nucleotide sequence ID" value="NZ_JYBP01000003.1"/>
</dbReference>
<organism evidence="2 3">
    <name type="scientific">Geobacillus kaustophilus</name>
    <dbReference type="NCBI Taxonomy" id="1462"/>
    <lineage>
        <taxon>Bacteria</taxon>
        <taxon>Bacillati</taxon>
        <taxon>Bacillota</taxon>
        <taxon>Bacilli</taxon>
        <taxon>Bacillales</taxon>
        <taxon>Anoxybacillaceae</taxon>
        <taxon>Geobacillus</taxon>
        <taxon>Geobacillus thermoleovorans group</taxon>
    </lineage>
</organism>
<dbReference type="OrthoDB" id="9805423at2"/>
<evidence type="ECO:0000313" key="2">
    <source>
        <dbReference type="EMBL" id="KJE28720.1"/>
    </source>
</evidence>
<dbReference type="AlphaFoldDB" id="A0A0D8BX71"/>
<keyword evidence="2" id="KW-0378">Hydrolase</keyword>
<protein>
    <submittedName>
        <fullName evidence="2">Alpha/beta hydrolase family protein</fullName>
    </submittedName>
</protein>